<keyword evidence="2" id="KW-1185">Reference proteome</keyword>
<dbReference type="PANTHER" id="PTHR31197:SF12">
    <property type="entry name" value="OS02G0770600 PROTEIN"/>
    <property type="match status" value="1"/>
</dbReference>
<sequence length="289" mass="33083">MTRARGGCLHLSSYRRHLNPCSQPSIGSHKKIKMSASLEIDLKGITCSVCMEPPHNAVLLLCSSHEKGCRPYMCDTSYHHSNCLELFQKAHTTSMPSKQKIIRHLSSAVCNKSKSPELQCPQCPLCRGHVKGWTVIGSAREHLNNKKRSCLQGDCRFVGTFLDLQKHISENHPSARPPEANPELEKKWRELVLEQERQDAISSIQSAMPNSIILGDYVIERDDHLDASGHGFTFTDNHTIYRDLGGIFYDRILSGFPRIDRSRRLRQRRSSARWFGFRPSFARFAWRRR</sequence>
<dbReference type="PANTHER" id="PTHR31197">
    <property type="entry name" value="OS01G0612600 PROTEIN"/>
    <property type="match status" value="1"/>
</dbReference>
<dbReference type="Pfam" id="PF07800">
    <property type="entry name" value="DUF1644"/>
    <property type="match status" value="1"/>
</dbReference>
<name>A0ABR2LJS3_9ASPA</name>
<organism evidence="1 2">
    <name type="scientific">Platanthera guangdongensis</name>
    <dbReference type="NCBI Taxonomy" id="2320717"/>
    <lineage>
        <taxon>Eukaryota</taxon>
        <taxon>Viridiplantae</taxon>
        <taxon>Streptophyta</taxon>
        <taxon>Embryophyta</taxon>
        <taxon>Tracheophyta</taxon>
        <taxon>Spermatophyta</taxon>
        <taxon>Magnoliopsida</taxon>
        <taxon>Liliopsida</taxon>
        <taxon>Asparagales</taxon>
        <taxon>Orchidaceae</taxon>
        <taxon>Orchidoideae</taxon>
        <taxon>Orchideae</taxon>
        <taxon>Orchidinae</taxon>
        <taxon>Platanthera</taxon>
    </lineage>
</organism>
<dbReference type="InterPro" id="IPR012866">
    <property type="entry name" value="DUF1644"/>
</dbReference>
<proteinExistence type="predicted"/>
<protein>
    <submittedName>
        <fullName evidence="1">Uncharacterized protein</fullName>
    </submittedName>
</protein>
<evidence type="ECO:0000313" key="1">
    <source>
        <dbReference type="EMBL" id="KAK8942123.1"/>
    </source>
</evidence>
<accession>A0ABR2LJS3</accession>
<comment type="caution">
    <text evidence="1">The sequence shown here is derived from an EMBL/GenBank/DDBJ whole genome shotgun (WGS) entry which is preliminary data.</text>
</comment>
<gene>
    <name evidence="1" type="ORF">KSP40_PGU016467</name>
</gene>
<evidence type="ECO:0000313" key="2">
    <source>
        <dbReference type="Proteomes" id="UP001412067"/>
    </source>
</evidence>
<dbReference type="Proteomes" id="UP001412067">
    <property type="component" value="Unassembled WGS sequence"/>
</dbReference>
<dbReference type="EMBL" id="JBBWWR010000019">
    <property type="protein sequence ID" value="KAK8942123.1"/>
    <property type="molecule type" value="Genomic_DNA"/>
</dbReference>
<reference evidence="1 2" key="1">
    <citation type="journal article" date="2022" name="Nat. Plants">
        <title>Genomes of leafy and leafless Platanthera orchids illuminate the evolution of mycoheterotrophy.</title>
        <authorList>
            <person name="Li M.H."/>
            <person name="Liu K.W."/>
            <person name="Li Z."/>
            <person name="Lu H.C."/>
            <person name="Ye Q.L."/>
            <person name="Zhang D."/>
            <person name="Wang J.Y."/>
            <person name="Li Y.F."/>
            <person name="Zhong Z.M."/>
            <person name="Liu X."/>
            <person name="Yu X."/>
            <person name="Liu D.K."/>
            <person name="Tu X.D."/>
            <person name="Liu B."/>
            <person name="Hao Y."/>
            <person name="Liao X.Y."/>
            <person name="Jiang Y.T."/>
            <person name="Sun W.H."/>
            <person name="Chen J."/>
            <person name="Chen Y.Q."/>
            <person name="Ai Y."/>
            <person name="Zhai J.W."/>
            <person name="Wu S.S."/>
            <person name="Zhou Z."/>
            <person name="Hsiao Y.Y."/>
            <person name="Wu W.L."/>
            <person name="Chen Y.Y."/>
            <person name="Lin Y.F."/>
            <person name="Hsu J.L."/>
            <person name="Li C.Y."/>
            <person name="Wang Z.W."/>
            <person name="Zhao X."/>
            <person name="Zhong W.Y."/>
            <person name="Ma X.K."/>
            <person name="Ma L."/>
            <person name="Huang J."/>
            <person name="Chen G.Z."/>
            <person name="Huang M.Z."/>
            <person name="Huang L."/>
            <person name="Peng D.H."/>
            <person name="Luo Y.B."/>
            <person name="Zou S.Q."/>
            <person name="Chen S.P."/>
            <person name="Lan S."/>
            <person name="Tsai W.C."/>
            <person name="Van de Peer Y."/>
            <person name="Liu Z.J."/>
        </authorList>
    </citation>
    <scope>NUCLEOTIDE SEQUENCE [LARGE SCALE GENOMIC DNA]</scope>
    <source>
        <strain evidence="1">Lor288</strain>
    </source>
</reference>